<dbReference type="InterPro" id="IPR010270">
    <property type="entry name" value="Phage_P2_GpM"/>
</dbReference>
<proteinExistence type="predicted"/>
<dbReference type="AlphaFoldDB" id="A0A0F9VJ17"/>
<dbReference type="GO" id="GO:0019069">
    <property type="term" value="P:viral capsid assembly"/>
    <property type="evidence" value="ECO:0007669"/>
    <property type="project" value="InterPro"/>
</dbReference>
<gene>
    <name evidence="1" type="ORF">LCGC14_0089490</name>
</gene>
<reference evidence="1" key="1">
    <citation type="journal article" date="2015" name="Nature">
        <title>Complex archaea that bridge the gap between prokaryotes and eukaryotes.</title>
        <authorList>
            <person name="Spang A."/>
            <person name="Saw J.H."/>
            <person name="Jorgensen S.L."/>
            <person name="Zaremba-Niedzwiedzka K."/>
            <person name="Martijn J."/>
            <person name="Lind A.E."/>
            <person name="van Eijk R."/>
            <person name="Schleper C."/>
            <person name="Guy L."/>
            <person name="Ettema T.J."/>
        </authorList>
    </citation>
    <scope>NUCLEOTIDE SEQUENCE</scope>
</reference>
<comment type="caution">
    <text evidence="1">The sequence shown here is derived from an EMBL/GenBank/DDBJ whole genome shotgun (WGS) entry which is preliminary data.</text>
</comment>
<sequence>MPLSPAQQSQQRKRAAKAAASVGPALTMQGATAYEMQLAQLHQHRLQLKQVQSQEAKAELKRRILPDYGPYIDGALSAGKGAQDEVLTTLMLWHLDAGEIDVGLRIGEYVLQHKMIMPDRFNRSAACLIAEEPAELALRAMKAGNSFPVASLLEAQRITADHDMPDQARAKIHLAIGRAYAFGIDKDQVTEDQAELLENAREHITRAIELDDKCGGKKDLEGVARLLKKHAGTPG</sequence>
<dbReference type="Pfam" id="PF05944">
    <property type="entry name" value="Phage_term_smal"/>
    <property type="match status" value="1"/>
</dbReference>
<evidence type="ECO:0008006" key="2">
    <source>
        <dbReference type="Google" id="ProtNLM"/>
    </source>
</evidence>
<protein>
    <recommendedName>
        <fullName evidence="2">Terminase</fullName>
    </recommendedName>
</protein>
<organism evidence="1">
    <name type="scientific">marine sediment metagenome</name>
    <dbReference type="NCBI Taxonomy" id="412755"/>
    <lineage>
        <taxon>unclassified sequences</taxon>
        <taxon>metagenomes</taxon>
        <taxon>ecological metagenomes</taxon>
    </lineage>
</organism>
<evidence type="ECO:0000313" key="1">
    <source>
        <dbReference type="EMBL" id="KKO04055.1"/>
    </source>
</evidence>
<dbReference type="GO" id="GO:0003677">
    <property type="term" value="F:DNA binding"/>
    <property type="evidence" value="ECO:0007669"/>
    <property type="project" value="InterPro"/>
</dbReference>
<accession>A0A0F9VJ17</accession>
<name>A0A0F9VJ17_9ZZZZ</name>
<dbReference type="EMBL" id="LAZR01000024">
    <property type="protein sequence ID" value="KKO04055.1"/>
    <property type="molecule type" value="Genomic_DNA"/>
</dbReference>
<dbReference type="GO" id="GO:0004519">
    <property type="term" value="F:endonuclease activity"/>
    <property type="evidence" value="ECO:0007669"/>
    <property type="project" value="InterPro"/>
</dbReference>